<dbReference type="GO" id="GO:0005975">
    <property type="term" value="P:carbohydrate metabolic process"/>
    <property type="evidence" value="ECO:0007669"/>
    <property type="project" value="InterPro"/>
</dbReference>
<dbReference type="Gene3D" id="2.60.40.1180">
    <property type="entry name" value="Golgi alpha-mannosidase II"/>
    <property type="match status" value="1"/>
</dbReference>
<sequence>MAAAAARSDGERARSAADALARLRPGVVEEARRCLGSVEAVGFVARLDRWFADVHVPLSALYPDPDGLAAMIVHLALRAAAQRPADLRAVDRRREVDPGWFQHERMVGYVAYTDRFAGTLDALPARLDHLAELGVTYLHLMPLLAPREGANDGGYAVADYRSVDPRLGTMDDLSDLAAELRARDMSLCVDLVLNHTAREHAWARAWLAGDPAYEGFYLAFPDRTLPDAYEETITDVFPDQAPGSFTEVPGTGWVWTTFFDYQWDLDYSTPRVFTAMLEEILWLANRGVEIFRMDAVPFMGKRLGTSCMNQPEVHDIVQALHAAVKLAAPATVFKAEAIVAPDELVAYLGAHGDERSGRYRPECELAYHNQLMVMLWSSLATKDARLAVQSLRRLRPIPPETSWATYVRCHDDIGWAVGDVDARAVGYDPHAHRDFLNAFYAGEFPLSFARGARFGENPETGDARISGSTAALCGISEARERGDAAALEAGIRRFVLLHAVTFAWGGVPLLYMGDELAQGNDTTYLDDPALAGDNRWMHRPYFDDAAAALRHDPATVEGRVFGWTKALAAARASLPALHAAGRGRALDVDSPHVLAWHRRHPRSGHFVGMVNVAEHPVTVDAHVLDGFGALDTVLSSDGPLLVHDGRLVVPALGFVWLAEP</sequence>
<accession>A0A7G7MSJ1</accession>
<dbReference type="InterPro" id="IPR044077">
    <property type="entry name" value="Amylosucrase"/>
</dbReference>
<dbReference type="CDD" id="cd11324">
    <property type="entry name" value="AmyAc_Amylosucrase"/>
    <property type="match status" value="1"/>
</dbReference>
<dbReference type="InterPro" id="IPR013780">
    <property type="entry name" value="Glyco_hydro_b"/>
</dbReference>
<dbReference type="PANTHER" id="PTHR10357:SF213">
    <property type="entry name" value="ALPHA AMYLASE CATALYTIC REGION"/>
    <property type="match status" value="1"/>
</dbReference>
<reference evidence="2 3" key="1">
    <citation type="submission" date="2020-08" db="EMBL/GenBank/DDBJ databases">
        <authorList>
            <person name="Mo P."/>
        </authorList>
    </citation>
    <scope>NUCLEOTIDE SEQUENCE [LARGE SCALE GENOMIC DNA]</scope>
    <source>
        <strain evidence="2 3">CGMCC 4.1532</strain>
    </source>
</reference>
<keyword evidence="3" id="KW-1185">Reference proteome</keyword>
<feature type="domain" description="Glycosyl hydrolase family 13 catalytic" evidence="1">
    <location>
        <begin position="110"/>
        <end position="571"/>
    </location>
</feature>
<evidence type="ECO:0000259" key="1">
    <source>
        <dbReference type="SMART" id="SM00642"/>
    </source>
</evidence>
<dbReference type="InterPro" id="IPR045857">
    <property type="entry name" value="O16G_dom_2"/>
</dbReference>
<dbReference type="SUPFAM" id="SSF51445">
    <property type="entry name" value="(Trans)glycosidases"/>
    <property type="match status" value="1"/>
</dbReference>
<protein>
    <submittedName>
        <fullName evidence="2">Alpha-amylase family protein</fullName>
    </submittedName>
</protein>
<dbReference type="Gene3D" id="3.90.400.10">
    <property type="entry name" value="Oligo-1,6-glucosidase, Domain 2"/>
    <property type="match status" value="1"/>
</dbReference>
<organism evidence="2 3">
    <name type="scientific">Pseudonocardia petroleophila</name>
    <dbReference type="NCBI Taxonomy" id="37331"/>
    <lineage>
        <taxon>Bacteria</taxon>
        <taxon>Bacillati</taxon>
        <taxon>Actinomycetota</taxon>
        <taxon>Actinomycetes</taxon>
        <taxon>Pseudonocardiales</taxon>
        <taxon>Pseudonocardiaceae</taxon>
        <taxon>Pseudonocardia</taxon>
    </lineage>
</organism>
<dbReference type="KEGG" id="ppel:H6H00_21805"/>
<dbReference type="Proteomes" id="UP000515728">
    <property type="component" value="Chromosome"/>
</dbReference>
<evidence type="ECO:0000313" key="3">
    <source>
        <dbReference type="Proteomes" id="UP000515728"/>
    </source>
</evidence>
<gene>
    <name evidence="2" type="ORF">H6H00_21805</name>
</gene>
<dbReference type="Gene3D" id="3.20.20.80">
    <property type="entry name" value="Glycosidases"/>
    <property type="match status" value="1"/>
</dbReference>
<evidence type="ECO:0000313" key="2">
    <source>
        <dbReference type="EMBL" id="QNG55752.1"/>
    </source>
</evidence>
<dbReference type="GO" id="GO:0047669">
    <property type="term" value="F:amylosucrase activity"/>
    <property type="evidence" value="ECO:0007669"/>
    <property type="project" value="InterPro"/>
</dbReference>
<dbReference type="InterPro" id="IPR017853">
    <property type="entry name" value="GH"/>
</dbReference>
<dbReference type="Pfam" id="PF00128">
    <property type="entry name" value="Alpha-amylase"/>
    <property type="match status" value="1"/>
</dbReference>
<dbReference type="AlphaFoldDB" id="A0A7G7MSJ1"/>
<dbReference type="InterPro" id="IPR006047">
    <property type="entry name" value="GH13_cat_dom"/>
</dbReference>
<dbReference type="PANTHER" id="PTHR10357">
    <property type="entry name" value="ALPHA-AMYLASE FAMILY MEMBER"/>
    <property type="match status" value="1"/>
</dbReference>
<dbReference type="SMART" id="SM00642">
    <property type="entry name" value="Aamy"/>
    <property type="match status" value="1"/>
</dbReference>
<dbReference type="EMBL" id="CP060131">
    <property type="protein sequence ID" value="QNG55752.1"/>
    <property type="molecule type" value="Genomic_DNA"/>
</dbReference>
<proteinExistence type="predicted"/>
<dbReference type="Gene3D" id="1.10.1740.10">
    <property type="match status" value="1"/>
</dbReference>
<name>A0A7G7MSJ1_9PSEU</name>